<keyword evidence="8" id="KW-1185">Reference proteome</keyword>
<dbReference type="GO" id="GO:0016020">
    <property type="term" value="C:membrane"/>
    <property type="evidence" value="ECO:0007669"/>
    <property type="project" value="UniProtKB-SubCell"/>
</dbReference>
<accession>A0AAN9VZJ0</accession>
<reference evidence="7 8" key="1">
    <citation type="submission" date="2024-03" db="EMBL/GenBank/DDBJ databases">
        <title>The genome assembly and annotation of the cricket Gryllus longicercus Weissman &amp; Gray.</title>
        <authorList>
            <person name="Szrajer S."/>
            <person name="Gray D."/>
            <person name="Ylla G."/>
        </authorList>
    </citation>
    <scope>NUCLEOTIDE SEQUENCE [LARGE SCALE GENOMIC DNA]</scope>
    <source>
        <strain evidence="7">DAG 2021-001</strain>
        <tissue evidence="7">Whole body minus gut</tissue>
    </source>
</reference>
<evidence type="ECO:0000313" key="8">
    <source>
        <dbReference type="Proteomes" id="UP001378592"/>
    </source>
</evidence>
<comment type="caution">
    <text evidence="7">The sequence shown here is derived from an EMBL/GenBank/DDBJ whole genome shotgun (WGS) entry which is preliminary data.</text>
</comment>
<dbReference type="Gene3D" id="1.20.1250.20">
    <property type="entry name" value="MFS general substrate transporter like domains"/>
    <property type="match status" value="1"/>
</dbReference>
<evidence type="ECO:0000256" key="6">
    <source>
        <dbReference type="SAM" id="Phobius"/>
    </source>
</evidence>
<evidence type="ECO:0000313" key="7">
    <source>
        <dbReference type="EMBL" id="KAK7869297.1"/>
    </source>
</evidence>
<organism evidence="7 8">
    <name type="scientific">Gryllus longicercus</name>
    <dbReference type="NCBI Taxonomy" id="2509291"/>
    <lineage>
        <taxon>Eukaryota</taxon>
        <taxon>Metazoa</taxon>
        <taxon>Ecdysozoa</taxon>
        <taxon>Arthropoda</taxon>
        <taxon>Hexapoda</taxon>
        <taxon>Insecta</taxon>
        <taxon>Pterygota</taxon>
        <taxon>Neoptera</taxon>
        <taxon>Polyneoptera</taxon>
        <taxon>Orthoptera</taxon>
        <taxon>Ensifera</taxon>
        <taxon>Gryllidea</taxon>
        <taxon>Grylloidea</taxon>
        <taxon>Gryllidae</taxon>
        <taxon>Gryllinae</taxon>
        <taxon>Gryllus</taxon>
    </lineage>
</organism>
<gene>
    <name evidence="7" type="ORF">R5R35_012866</name>
</gene>
<dbReference type="Pfam" id="PF00083">
    <property type="entry name" value="Sugar_tr"/>
    <property type="match status" value="1"/>
</dbReference>
<keyword evidence="3 6" id="KW-1133">Transmembrane helix</keyword>
<evidence type="ECO:0000256" key="3">
    <source>
        <dbReference type="ARBA" id="ARBA00022989"/>
    </source>
</evidence>
<evidence type="ECO:0008006" key="9">
    <source>
        <dbReference type="Google" id="ProtNLM"/>
    </source>
</evidence>
<dbReference type="AlphaFoldDB" id="A0AAN9VZJ0"/>
<evidence type="ECO:0000256" key="2">
    <source>
        <dbReference type="ARBA" id="ARBA00022692"/>
    </source>
</evidence>
<feature type="transmembrane region" description="Helical" evidence="6">
    <location>
        <begin position="405"/>
        <end position="424"/>
    </location>
</feature>
<feature type="transmembrane region" description="Helical" evidence="6">
    <location>
        <begin position="139"/>
        <end position="160"/>
    </location>
</feature>
<feature type="transmembrane region" description="Helical" evidence="6">
    <location>
        <begin position="167"/>
        <end position="188"/>
    </location>
</feature>
<feature type="transmembrane region" description="Helical" evidence="6">
    <location>
        <begin position="194"/>
        <end position="215"/>
    </location>
</feature>
<dbReference type="GO" id="GO:0022857">
    <property type="term" value="F:transmembrane transporter activity"/>
    <property type="evidence" value="ECO:0007669"/>
    <property type="project" value="InterPro"/>
</dbReference>
<feature type="transmembrane region" description="Helical" evidence="6">
    <location>
        <begin position="28"/>
        <end position="46"/>
    </location>
</feature>
<feature type="transmembrane region" description="Helical" evidence="6">
    <location>
        <begin position="256"/>
        <end position="274"/>
    </location>
</feature>
<protein>
    <recommendedName>
        <fullName evidence="9">Organic cation transporter protein</fullName>
    </recommendedName>
</protein>
<sequence length="577" mass="62912">MEYEITDRVAIDADVLLEQAGGRGRYQLLLVALYSVVNVLCAFHYFGQTFITLVPPHRCRLPEVCDAAAEERWRYNVPGDAAACWRFDLNLSGVEPPSDGERESWPRRECDTGWTYDRPHGYETIVSELDWVCAEQWRLALGQSLFFAGSVAGTLALGVLSDRVGRLPALLVAHACALLGDLVTAFVHDLTGFGAARTVAGLATDANFFMMYIIVMEYLSPELRTTGLNLTIGVFYTAGCVAVPWLALWLGSWRRLMLAVAAAHALLPAYWALVPESARWLLQRGRVDAALRCFRRVAHCNGRRLDPDAQRRFQEAATASKLYRKPPSGSLVGLFKTPNLRRKTCILIFKTMVLTLCYDVLSRHVSGMGINPFVMFSASSATVLPSCLLVILLQDRVGRKALASASLLLTGVFAAVTGAVLGAAESDSDVGPGAAWLAICGRLALNVAYNSGVQYSAELVPTEVRGQGVAAMHVVGYAATFFSPYVLYLGHFWRPFPDVTLGALTVLGAGLCLLLPETLGRALPVTLQDGELFGEDEGPCDFAFATSCRCCRRRRRRRPDAQEDPAEGAPSPAKTPL</sequence>
<dbReference type="EMBL" id="JAZDUA010000076">
    <property type="protein sequence ID" value="KAK7869297.1"/>
    <property type="molecule type" value="Genomic_DNA"/>
</dbReference>
<feature type="transmembrane region" description="Helical" evidence="6">
    <location>
        <begin position="373"/>
        <end position="393"/>
    </location>
</feature>
<proteinExistence type="predicted"/>
<keyword evidence="4 6" id="KW-0472">Membrane</keyword>
<dbReference type="InterPro" id="IPR036259">
    <property type="entry name" value="MFS_trans_sf"/>
</dbReference>
<feature type="transmembrane region" description="Helical" evidence="6">
    <location>
        <begin position="227"/>
        <end position="250"/>
    </location>
</feature>
<dbReference type="InterPro" id="IPR005828">
    <property type="entry name" value="MFS_sugar_transport-like"/>
</dbReference>
<evidence type="ECO:0000256" key="4">
    <source>
        <dbReference type="ARBA" id="ARBA00023136"/>
    </source>
</evidence>
<feature type="transmembrane region" description="Helical" evidence="6">
    <location>
        <begin position="344"/>
        <end position="361"/>
    </location>
</feature>
<feature type="region of interest" description="Disordered" evidence="5">
    <location>
        <begin position="555"/>
        <end position="577"/>
    </location>
</feature>
<dbReference type="Proteomes" id="UP001378592">
    <property type="component" value="Unassembled WGS sequence"/>
</dbReference>
<keyword evidence="2 6" id="KW-0812">Transmembrane</keyword>
<name>A0AAN9VZJ0_9ORTH</name>
<comment type="subcellular location">
    <subcellularLocation>
        <location evidence="1">Membrane</location>
        <topology evidence="1">Multi-pass membrane protein</topology>
    </subcellularLocation>
</comment>
<dbReference type="PANTHER" id="PTHR24064">
    <property type="entry name" value="SOLUTE CARRIER FAMILY 22 MEMBER"/>
    <property type="match status" value="1"/>
</dbReference>
<evidence type="ECO:0000256" key="1">
    <source>
        <dbReference type="ARBA" id="ARBA00004141"/>
    </source>
</evidence>
<dbReference type="SUPFAM" id="SSF103473">
    <property type="entry name" value="MFS general substrate transporter"/>
    <property type="match status" value="1"/>
</dbReference>
<feature type="transmembrane region" description="Helical" evidence="6">
    <location>
        <begin position="470"/>
        <end position="493"/>
    </location>
</feature>
<evidence type="ECO:0000256" key="5">
    <source>
        <dbReference type="SAM" id="MobiDB-lite"/>
    </source>
</evidence>